<dbReference type="EMBL" id="UINC01087552">
    <property type="protein sequence ID" value="SVC37008.1"/>
    <property type="molecule type" value="Genomic_DNA"/>
</dbReference>
<organism evidence="1">
    <name type="scientific">marine metagenome</name>
    <dbReference type="NCBI Taxonomy" id="408172"/>
    <lineage>
        <taxon>unclassified sequences</taxon>
        <taxon>metagenomes</taxon>
        <taxon>ecological metagenomes</taxon>
    </lineage>
</organism>
<dbReference type="AlphaFoldDB" id="A0A382LJN9"/>
<protein>
    <submittedName>
        <fullName evidence="1">Uncharacterized protein</fullName>
    </submittedName>
</protein>
<reference evidence="1" key="1">
    <citation type="submission" date="2018-05" db="EMBL/GenBank/DDBJ databases">
        <authorList>
            <person name="Lanie J.A."/>
            <person name="Ng W.-L."/>
            <person name="Kazmierczak K.M."/>
            <person name="Andrzejewski T.M."/>
            <person name="Davidsen T.M."/>
            <person name="Wayne K.J."/>
            <person name="Tettelin H."/>
            <person name="Glass J.I."/>
            <person name="Rusch D."/>
            <person name="Podicherti R."/>
            <person name="Tsui H.-C.T."/>
            <person name="Winkler M.E."/>
        </authorList>
    </citation>
    <scope>NUCLEOTIDE SEQUENCE</scope>
</reference>
<accession>A0A382LJN9</accession>
<evidence type="ECO:0000313" key="1">
    <source>
        <dbReference type="EMBL" id="SVC37008.1"/>
    </source>
</evidence>
<sequence length="38" mass="4198">MLLLTTQQARVFLLQFGETPLPPSLFNVSAADPLVLQQ</sequence>
<gene>
    <name evidence="1" type="ORF">METZ01_LOCUS289862</name>
</gene>
<name>A0A382LJN9_9ZZZZ</name>
<proteinExistence type="predicted"/>